<dbReference type="Gene3D" id="1.10.150.20">
    <property type="entry name" value="5' to 3' exonuclease, C-terminal subdomain"/>
    <property type="match status" value="1"/>
</dbReference>
<name>A0ABW6VI82_MICFU</name>
<evidence type="ECO:0000313" key="2">
    <source>
        <dbReference type="Proteomes" id="UP001602119"/>
    </source>
</evidence>
<comment type="caution">
    <text evidence="1">The sequence shown here is derived from an EMBL/GenBank/DDBJ whole genome shotgun (WGS) entry which is preliminary data.</text>
</comment>
<sequence length="66" mass="7127">METGETDLPKLAVPARRALAGAGYTHLEQLSQVAESEVLALHGMGPNAMTVLRNALKEHGLSFRDR</sequence>
<dbReference type="GO" id="GO:0003677">
    <property type="term" value="F:DNA binding"/>
    <property type="evidence" value="ECO:0007669"/>
    <property type="project" value="UniProtKB-KW"/>
</dbReference>
<organism evidence="1 2">
    <name type="scientific">Microtetraspora fusca</name>
    <dbReference type="NCBI Taxonomy" id="1997"/>
    <lineage>
        <taxon>Bacteria</taxon>
        <taxon>Bacillati</taxon>
        <taxon>Actinomycetota</taxon>
        <taxon>Actinomycetes</taxon>
        <taxon>Streptosporangiales</taxon>
        <taxon>Streptosporangiaceae</taxon>
        <taxon>Microtetraspora</taxon>
    </lineage>
</organism>
<proteinExistence type="predicted"/>
<protein>
    <submittedName>
        <fullName evidence="1">DNA-binding protein</fullName>
    </submittedName>
</protein>
<accession>A0ABW6VI82</accession>
<gene>
    <name evidence="1" type="ORF">ACFY05_40270</name>
</gene>
<dbReference type="SUPFAM" id="SSF47789">
    <property type="entry name" value="C-terminal domain of RNA polymerase alpha subunit"/>
    <property type="match status" value="1"/>
</dbReference>
<keyword evidence="2" id="KW-1185">Reference proteome</keyword>
<dbReference type="EMBL" id="JBIAXI010000042">
    <property type="protein sequence ID" value="MFF4779074.1"/>
    <property type="molecule type" value="Genomic_DNA"/>
</dbReference>
<evidence type="ECO:0000313" key="1">
    <source>
        <dbReference type="EMBL" id="MFF4779074.1"/>
    </source>
</evidence>
<reference evidence="1 2" key="1">
    <citation type="submission" date="2024-10" db="EMBL/GenBank/DDBJ databases">
        <title>The Natural Products Discovery Center: Release of the First 8490 Sequenced Strains for Exploring Actinobacteria Biosynthetic Diversity.</title>
        <authorList>
            <person name="Kalkreuter E."/>
            <person name="Kautsar S.A."/>
            <person name="Yang D."/>
            <person name="Bader C.D."/>
            <person name="Teijaro C.N."/>
            <person name="Fluegel L."/>
            <person name="Davis C.M."/>
            <person name="Simpson J.R."/>
            <person name="Lauterbach L."/>
            <person name="Steele A.D."/>
            <person name="Gui C."/>
            <person name="Meng S."/>
            <person name="Li G."/>
            <person name="Viehrig K."/>
            <person name="Ye F."/>
            <person name="Su P."/>
            <person name="Kiefer A.F."/>
            <person name="Nichols A."/>
            <person name="Cepeda A.J."/>
            <person name="Yan W."/>
            <person name="Fan B."/>
            <person name="Jiang Y."/>
            <person name="Adhikari A."/>
            <person name="Zheng C.-J."/>
            <person name="Schuster L."/>
            <person name="Cowan T.M."/>
            <person name="Smanski M.J."/>
            <person name="Chevrette M.G."/>
            <person name="De Carvalho L.P.S."/>
            <person name="Shen B."/>
        </authorList>
    </citation>
    <scope>NUCLEOTIDE SEQUENCE [LARGE SCALE GENOMIC DNA]</scope>
    <source>
        <strain evidence="1 2">NPDC001281</strain>
    </source>
</reference>
<dbReference type="Proteomes" id="UP001602119">
    <property type="component" value="Unassembled WGS sequence"/>
</dbReference>
<keyword evidence="1" id="KW-0238">DNA-binding</keyword>
<dbReference type="RefSeq" id="WP_387347752.1">
    <property type="nucleotide sequence ID" value="NZ_JBIAXI010000042.1"/>
</dbReference>